<accession>A0AAD7EFE7</accession>
<keyword evidence="6" id="KW-0812">Transmembrane</keyword>
<comment type="catalytic activity">
    <reaction evidence="1 14">
        <text>Cleavage of hydrophobic, N-terminal signal or leader sequences from secreted and periplasmic proteins.</text>
        <dbReference type="EC" id="3.4.21.89"/>
    </reaction>
</comment>
<comment type="function">
    <text evidence="12">Catalytic component of the signal peptidase complex (SPC) which catalyzes the cleavage of N-terminal signal sequences from nascent proteins as they are translocated into the lumen of the endoplasmic reticulum. Specifically cleaves N-terminal signal peptides that contain a hydrophobic alpha-helix (h-region) shorter than 18-20 amino acids.</text>
</comment>
<dbReference type="PANTHER" id="PTHR10806">
    <property type="entry name" value="SIGNAL PEPTIDASE COMPLEX CATALYTIC SUBUNIT SEC11"/>
    <property type="match status" value="1"/>
</dbReference>
<evidence type="ECO:0000313" key="16">
    <source>
        <dbReference type="Proteomes" id="UP001218218"/>
    </source>
</evidence>
<evidence type="ECO:0000256" key="8">
    <source>
        <dbReference type="ARBA" id="ARBA00022824"/>
    </source>
</evidence>
<organism evidence="15 16">
    <name type="scientific">Mycena albidolilacea</name>
    <dbReference type="NCBI Taxonomy" id="1033008"/>
    <lineage>
        <taxon>Eukaryota</taxon>
        <taxon>Fungi</taxon>
        <taxon>Dikarya</taxon>
        <taxon>Basidiomycota</taxon>
        <taxon>Agaricomycotina</taxon>
        <taxon>Agaricomycetes</taxon>
        <taxon>Agaricomycetidae</taxon>
        <taxon>Agaricales</taxon>
        <taxon>Marasmiineae</taxon>
        <taxon>Mycenaceae</taxon>
        <taxon>Mycena</taxon>
    </lineage>
</organism>
<evidence type="ECO:0000256" key="6">
    <source>
        <dbReference type="ARBA" id="ARBA00022692"/>
    </source>
</evidence>
<evidence type="ECO:0000256" key="5">
    <source>
        <dbReference type="ARBA" id="ARBA00019685"/>
    </source>
</evidence>
<dbReference type="PANTHER" id="PTHR10806:SF6">
    <property type="entry name" value="SIGNAL PEPTIDASE COMPLEX CATALYTIC SUBUNIT SEC11"/>
    <property type="match status" value="1"/>
</dbReference>
<dbReference type="GO" id="GO:0005787">
    <property type="term" value="C:signal peptidase complex"/>
    <property type="evidence" value="ECO:0007669"/>
    <property type="project" value="TreeGrafter"/>
</dbReference>
<dbReference type="AlphaFoldDB" id="A0AAD7EFE7"/>
<comment type="subunit">
    <text evidence="13">Component of the signal peptidase complex (SPC) composed of a catalytic subunit SEC11 and three accessory subunits SPC1, SPC2 and SPC3. The complex induces a local thinning of the ER membrane which is used to measure the length of the signal peptide (SP) h-region of protein substrates. This ensures the selectivity of the complex towards h-regions shorter than 18-20 amino acids. SPC associates with the translocon complex.</text>
</comment>
<name>A0AAD7EFE7_9AGAR</name>
<evidence type="ECO:0000256" key="4">
    <source>
        <dbReference type="ARBA" id="ARBA00013208"/>
    </source>
</evidence>
<evidence type="ECO:0000256" key="13">
    <source>
        <dbReference type="ARBA" id="ARBA00047037"/>
    </source>
</evidence>
<dbReference type="GO" id="GO:0009003">
    <property type="term" value="F:signal peptidase activity"/>
    <property type="evidence" value="ECO:0007669"/>
    <property type="project" value="UniProtKB-EC"/>
</dbReference>
<evidence type="ECO:0000256" key="14">
    <source>
        <dbReference type="RuleBase" id="RU362047"/>
    </source>
</evidence>
<dbReference type="InterPro" id="IPR019533">
    <property type="entry name" value="Peptidase_S26"/>
</dbReference>
<dbReference type="PRINTS" id="PR00728">
    <property type="entry name" value="SIGNALPTASE"/>
</dbReference>
<dbReference type="GO" id="GO:0006465">
    <property type="term" value="P:signal peptide processing"/>
    <property type="evidence" value="ECO:0007669"/>
    <property type="project" value="UniProtKB-UniRule"/>
</dbReference>
<keyword evidence="8 14" id="KW-0256">Endoplasmic reticulum</keyword>
<evidence type="ECO:0000256" key="1">
    <source>
        <dbReference type="ARBA" id="ARBA00000677"/>
    </source>
</evidence>
<gene>
    <name evidence="15" type="ORF">DFH08DRAFT_942175</name>
</gene>
<dbReference type="GO" id="GO:0004252">
    <property type="term" value="F:serine-type endopeptidase activity"/>
    <property type="evidence" value="ECO:0007669"/>
    <property type="project" value="InterPro"/>
</dbReference>
<evidence type="ECO:0000256" key="3">
    <source>
        <dbReference type="ARBA" id="ARBA00011035"/>
    </source>
</evidence>
<sequence length="169" mass="18823">MRATRIRRVLLQARGFALSLTSAYIMYTILGLLTNCKSPIVVVLSGSMEPGIYRGDLLFLSNNLPQNYVTGDITVYQVAGEAIPIVHRVMQTHTGPEKSSHLFLTKGDNNDVDDISLYQGLERLEPKHVVGRVRCIIPLVGYVSILINEYPRLRNGIFGVIGLLNFLHT</sequence>
<dbReference type="Proteomes" id="UP001218218">
    <property type="component" value="Unassembled WGS sequence"/>
</dbReference>
<evidence type="ECO:0000256" key="10">
    <source>
        <dbReference type="ARBA" id="ARBA00022989"/>
    </source>
</evidence>
<evidence type="ECO:0000256" key="9">
    <source>
        <dbReference type="ARBA" id="ARBA00022968"/>
    </source>
</evidence>
<dbReference type="InterPro" id="IPR036286">
    <property type="entry name" value="LexA/Signal_pep-like_sf"/>
</dbReference>
<keyword evidence="11" id="KW-0472">Membrane</keyword>
<comment type="caution">
    <text evidence="15">The sequence shown here is derived from an EMBL/GenBank/DDBJ whole genome shotgun (WGS) entry which is preliminary data.</text>
</comment>
<dbReference type="EMBL" id="JARIHO010000053">
    <property type="protein sequence ID" value="KAJ7320846.1"/>
    <property type="molecule type" value="Genomic_DNA"/>
</dbReference>
<evidence type="ECO:0000256" key="2">
    <source>
        <dbReference type="ARBA" id="ARBA00004648"/>
    </source>
</evidence>
<dbReference type="PROSITE" id="PS00761">
    <property type="entry name" value="SPASE_I_3"/>
    <property type="match status" value="1"/>
</dbReference>
<proteinExistence type="inferred from homology"/>
<dbReference type="EC" id="3.4.21.89" evidence="4 14"/>
<dbReference type="SUPFAM" id="SSF51306">
    <property type="entry name" value="LexA/Signal peptidase"/>
    <property type="match status" value="1"/>
</dbReference>
<evidence type="ECO:0000256" key="11">
    <source>
        <dbReference type="ARBA" id="ARBA00023136"/>
    </source>
</evidence>
<evidence type="ECO:0000313" key="15">
    <source>
        <dbReference type="EMBL" id="KAJ7320846.1"/>
    </source>
</evidence>
<keyword evidence="10" id="KW-1133">Transmembrane helix</keyword>
<comment type="similarity">
    <text evidence="3 14">Belongs to the peptidase S26B family.</text>
</comment>
<keyword evidence="16" id="KW-1185">Reference proteome</keyword>
<comment type="subcellular location">
    <subcellularLocation>
        <location evidence="2">Endoplasmic reticulum membrane</location>
        <topology evidence="2">Single-pass type II membrane protein</topology>
    </subcellularLocation>
</comment>
<dbReference type="InterPro" id="IPR001733">
    <property type="entry name" value="Peptidase_S26B"/>
</dbReference>
<keyword evidence="14" id="KW-0645">Protease</keyword>
<evidence type="ECO:0000256" key="12">
    <source>
        <dbReference type="ARBA" id="ARBA00045533"/>
    </source>
</evidence>
<dbReference type="NCBIfam" id="TIGR02228">
    <property type="entry name" value="sigpep_I_arch"/>
    <property type="match status" value="1"/>
</dbReference>
<dbReference type="InterPro" id="IPR019758">
    <property type="entry name" value="Pept_S26A_signal_pept_1_CS"/>
</dbReference>
<protein>
    <recommendedName>
        <fullName evidence="5 14">Signal peptidase complex catalytic subunit SEC11</fullName>
        <ecNumber evidence="4 14">3.4.21.89</ecNumber>
    </recommendedName>
</protein>
<evidence type="ECO:0000256" key="7">
    <source>
        <dbReference type="ARBA" id="ARBA00022801"/>
    </source>
</evidence>
<dbReference type="CDD" id="cd06530">
    <property type="entry name" value="S26_SPase_I"/>
    <property type="match status" value="1"/>
</dbReference>
<keyword evidence="9" id="KW-0735">Signal-anchor</keyword>
<reference evidence="15" key="1">
    <citation type="submission" date="2023-03" db="EMBL/GenBank/DDBJ databases">
        <title>Massive genome expansion in bonnet fungi (Mycena s.s.) driven by repeated elements and novel gene families across ecological guilds.</title>
        <authorList>
            <consortium name="Lawrence Berkeley National Laboratory"/>
            <person name="Harder C.B."/>
            <person name="Miyauchi S."/>
            <person name="Viragh M."/>
            <person name="Kuo A."/>
            <person name="Thoen E."/>
            <person name="Andreopoulos B."/>
            <person name="Lu D."/>
            <person name="Skrede I."/>
            <person name="Drula E."/>
            <person name="Henrissat B."/>
            <person name="Morin E."/>
            <person name="Kohler A."/>
            <person name="Barry K."/>
            <person name="LaButti K."/>
            <person name="Morin E."/>
            <person name="Salamov A."/>
            <person name="Lipzen A."/>
            <person name="Mereny Z."/>
            <person name="Hegedus B."/>
            <person name="Baldrian P."/>
            <person name="Stursova M."/>
            <person name="Weitz H."/>
            <person name="Taylor A."/>
            <person name="Grigoriev I.V."/>
            <person name="Nagy L.G."/>
            <person name="Martin F."/>
            <person name="Kauserud H."/>
        </authorList>
    </citation>
    <scope>NUCLEOTIDE SEQUENCE</scope>
    <source>
        <strain evidence="15">CBHHK002</strain>
    </source>
</reference>
<keyword evidence="7 14" id="KW-0378">Hydrolase</keyword>